<dbReference type="STRING" id="1661398.A0A482VUF5"/>
<dbReference type="EMBL" id="QDEB01067045">
    <property type="protein sequence ID" value="RZC35907.1"/>
    <property type="molecule type" value="Genomic_DNA"/>
</dbReference>
<dbReference type="PANTHER" id="PTHR13366">
    <property type="entry name" value="MALARIA ANTIGEN-RELATED"/>
    <property type="match status" value="1"/>
</dbReference>
<reference evidence="4 5" key="1">
    <citation type="submission" date="2017-03" db="EMBL/GenBank/DDBJ databases">
        <title>Genome of the blue death feigning beetle - Asbolus verrucosus.</title>
        <authorList>
            <person name="Rider S.D."/>
        </authorList>
    </citation>
    <scope>NUCLEOTIDE SEQUENCE [LARGE SCALE GENOMIC DNA]</scope>
    <source>
        <strain evidence="4">Butters</strain>
        <tissue evidence="4">Head and leg muscle</tissue>
    </source>
</reference>
<dbReference type="SUPFAM" id="SSF48371">
    <property type="entry name" value="ARM repeat"/>
    <property type="match status" value="1"/>
</dbReference>
<feature type="domain" description="DUF4042" evidence="3">
    <location>
        <begin position="358"/>
        <end position="515"/>
    </location>
</feature>
<evidence type="ECO:0000259" key="3">
    <source>
        <dbReference type="Pfam" id="PF13251"/>
    </source>
</evidence>
<comment type="caution">
    <text evidence="4">The sequence shown here is derived from an EMBL/GenBank/DDBJ whole genome shotgun (WGS) entry which is preliminary data.</text>
</comment>
<protein>
    <recommendedName>
        <fullName evidence="1">HEAT repeat-containing protein 6</fullName>
    </recommendedName>
</protein>
<sequence>MAARNDSPELFNNLSSKITQLLYGRTKNDRSIINKTLDELNSFNYKYAIVTNPTKAVLLVNQCCSLIPPEDLELVLKCCQLITNLITRQSVLIEGRTLTVAVQWCLQALKEQNSDADILIALDALLRTNTKHDLISEVVKNTPLTNLAKKRASPETALFSLQCLEACTFPPEDPRHLNPVKFTTEFQICFDIFLGRLVENSPDADKLINVKIRTVCLRGLQNIIMQKHELLHDNLGIILGVIKTYMLFGISGVEFVIPQKLMPSALSVPEPSTNMTREKKGGKMTKQRKHRTQASTNKVKKNEDWNDNPGYTPALMNTSTEEGYSGFGNRLKTSDSDFSDTEGGNAAKLSIMSGRLTEKSVVFSYWSSFIPENSLSARHNLTTCILKDTSARGRMAALNVLLALLTSCKLYLTQAEKGENLAFTPFCVIIGLMIKELHKCLSLALNENSIPVLTQILKCFAALIQATPYHRLARGLITKVIRNVKPFIYHKDQTVQVTALIALGCTLASEPLIPETKDAFIKHIDQTKPQTKKQTSGNSDDFDFAEFSSDEEEIMSDNTDVPWLLERCLLNLGVKLDCDRIAENAVSTPVKLESLQIISVMSQNYFETLLAPHLNLITRALDAALSNKYSDVRLHAGRAVDFIGQAMNKYFSGEGEKVMFLDQCLPFWQVLLNGSLTGLLQSEQHPILRAVGCDCLGSMGAFAFEQLPRDKQILCVTLLFACSRDDENSVKGAAVRALAICVLYPSLREDAGFVVDTAETIHRVLQEENLTVKVKCSWSLGNLSEALVLNRTNPDPTEELPNSLIFKLLKATIKASHDNDKIKMNTVRALGNILQLINEDLIEEANFKEAIEEGIDILVKTSTSGSNMKVRWNSCYAIGNAMKNPVLFATTINWQEKVFNALIDLVMNFRNFKVRINAAVALASPKKREFYKQFFHPVWMALTKGLETAQNMEDFNEYKHRDHLVEQICLSLGHLLTLLTKEDLAPLKDSVHSDQLKLQMRRVWERLLPEKSTILFDAHIYVTKMGNDPDLSSEQKNVLKYLDEMLTQKF</sequence>
<organism evidence="4 5">
    <name type="scientific">Asbolus verrucosus</name>
    <name type="common">Desert ironclad beetle</name>
    <dbReference type="NCBI Taxonomy" id="1661398"/>
    <lineage>
        <taxon>Eukaryota</taxon>
        <taxon>Metazoa</taxon>
        <taxon>Ecdysozoa</taxon>
        <taxon>Arthropoda</taxon>
        <taxon>Hexapoda</taxon>
        <taxon>Insecta</taxon>
        <taxon>Pterygota</taxon>
        <taxon>Neoptera</taxon>
        <taxon>Endopterygota</taxon>
        <taxon>Coleoptera</taxon>
        <taxon>Polyphaga</taxon>
        <taxon>Cucujiformia</taxon>
        <taxon>Tenebrionidae</taxon>
        <taxon>Pimeliinae</taxon>
        <taxon>Asbolus</taxon>
    </lineage>
</organism>
<dbReference type="Gene3D" id="1.25.10.10">
    <property type="entry name" value="Leucine-rich Repeat Variant"/>
    <property type="match status" value="2"/>
</dbReference>
<dbReference type="InterPro" id="IPR025283">
    <property type="entry name" value="DUF4042"/>
</dbReference>
<evidence type="ECO:0000256" key="1">
    <source>
        <dbReference type="ARBA" id="ARBA00015263"/>
    </source>
</evidence>
<gene>
    <name evidence="4" type="ORF">BDFB_001919</name>
</gene>
<dbReference type="Pfam" id="PF13251">
    <property type="entry name" value="DUF4042"/>
    <property type="match status" value="1"/>
</dbReference>
<dbReference type="InterPro" id="IPR052107">
    <property type="entry name" value="HEAT6"/>
</dbReference>
<evidence type="ECO:0000256" key="2">
    <source>
        <dbReference type="SAM" id="MobiDB-lite"/>
    </source>
</evidence>
<dbReference type="OrthoDB" id="66533at2759"/>
<evidence type="ECO:0000313" key="5">
    <source>
        <dbReference type="Proteomes" id="UP000292052"/>
    </source>
</evidence>
<dbReference type="AlphaFoldDB" id="A0A482VUF5"/>
<accession>A0A482VUF5</accession>
<name>A0A482VUF5_ASBVE</name>
<keyword evidence="5" id="KW-1185">Reference proteome</keyword>
<dbReference type="InterPro" id="IPR011989">
    <property type="entry name" value="ARM-like"/>
</dbReference>
<dbReference type="PANTHER" id="PTHR13366:SF0">
    <property type="entry name" value="HEAT REPEAT-CONTAINING PROTEIN 6"/>
    <property type="match status" value="1"/>
</dbReference>
<feature type="region of interest" description="Disordered" evidence="2">
    <location>
        <begin position="268"/>
        <end position="323"/>
    </location>
</feature>
<feature type="compositionally biased region" description="Basic residues" evidence="2">
    <location>
        <begin position="282"/>
        <end position="292"/>
    </location>
</feature>
<proteinExistence type="predicted"/>
<dbReference type="InterPro" id="IPR016024">
    <property type="entry name" value="ARM-type_fold"/>
</dbReference>
<dbReference type="Proteomes" id="UP000292052">
    <property type="component" value="Unassembled WGS sequence"/>
</dbReference>
<evidence type="ECO:0000313" key="4">
    <source>
        <dbReference type="EMBL" id="RZC35907.1"/>
    </source>
</evidence>